<name>A0ABD2PV35_9PLAT</name>
<gene>
    <name evidence="1" type="ORF">Ciccas_010503</name>
</gene>
<sequence length="362" mass="42580">MPTRLPKYLQAIHNTELQPCKVSYKSNKLNPGVKLSQLNGDRLPLLRDVVTSEQSGVVLGKNAAFKSELDKLLWQMFLKQETICNKLSMSQESTYRRLIRYHNLQRKLMRRTLQRYDDFLKRKRNSIQDQVDMIENLLLKSLALKTFEYLSSLEEVQPYLGENQLNWMRHQDQQFTAYQRSEAFSRSLRKKKTTLSELNVFSGPRMVPRSFEPPLESRYPKPSNKLLFYKDELRDQSRDYNHRILEHAVDRTEFIIKSCELQGRVFLVKKPVDLTPTLTPSHMNNAWVDEELRLMRESRKLKKPEPSKKAVSYGPLKSIGFTDLARAFLITFLPKGIDPSSPEALIYCRYIRLRMHQIPEVI</sequence>
<keyword evidence="2" id="KW-1185">Reference proteome</keyword>
<evidence type="ECO:0000313" key="1">
    <source>
        <dbReference type="EMBL" id="KAL3310923.1"/>
    </source>
</evidence>
<evidence type="ECO:0000313" key="2">
    <source>
        <dbReference type="Proteomes" id="UP001626550"/>
    </source>
</evidence>
<organism evidence="1 2">
    <name type="scientific">Cichlidogyrus casuarinus</name>
    <dbReference type="NCBI Taxonomy" id="1844966"/>
    <lineage>
        <taxon>Eukaryota</taxon>
        <taxon>Metazoa</taxon>
        <taxon>Spiralia</taxon>
        <taxon>Lophotrochozoa</taxon>
        <taxon>Platyhelminthes</taxon>
        <taxon>Monogenea</taxon>
        <taxon>Monopisthocotylea</taxon>
        <taxon>Dactylogyridea</taxon>
        <taxon>Ancyrocephalidae</taxon>
        <taxon>Cichlidogyrus</taxon>
    </lineage>
</organism>
<comment type="caution">
    <text evidence="1">The sequence shown here is derived from an EMBL/GenBank/DDBJ whole genome shotgun (WGS) entry which is preliminary data.</text>
</comment>
<protein>
    <submittedName>
        <fullName evidence="1">Uncharacterized protein</fullName>
    </submittedName>
</protein>
<reference evidence="1 2" key="1">
    <citation type="submission" date="2024-11" db="EMBL/GenBank/DDBJ databases">
        <title>Adaptive evolution of stress response genes in parasites aligns with host niche diversity.</title>
        <authorList>
            <person name="Hahn C."/>
            <person name="Resl P."/>
        </authorList>
    </citation>
    <scope>NUCLEOTIDE SEQUENCE [LARGE SCALE GENOMIC DNA]</scope>
    <source>
        <strain evidence="1">EGGRZ-B1_66</strain>
        <tissue evidence="1">Body</tissue>
    </source>
</reference>
<dbReference type="Proteomes" id="UP001626550">
    <property type="component" value="Unassembled WGS sequence"/>
</dbReference>
<proteinExistence type="predicted"/>
<dbReference type="EMBL" id="JBJKFK010002558">
    <property type="protein sequence ID" value="KAL3310923.1"/>
    <property type="molecule type" value="Genomic_DNA"/>
</dbReference>
<dbReference type="AlphaFoldDB" id="A0ABD2PV35"/>
<accession>A0ABD2PV35</accession>